<accession>A0A413IC75</accession>
<feature type="signal peptide" evidence="2">
    <location>
        <begin position="1"/>
        <end position="23"/>
    </location>
</feature>
<dbReference type="RefSeq" id="WP_118103779.1">
    <property type="nucleotide sequence ID" value="NZ_QSCO01000011.1"/>
</dbReference>
<evidence type="ECO:0000256" key="1">
    <source>
        <dbReference type="SAM" id="MobiDB-lite"/>
    </source>
</evidence>
<dbReference type="Pfam" id="PF12099">
    <property type="entry name" value="DUF3575"/>
    <property type="match status" value="1"/>
</dbReference>
<name>A0A413IC75_9BACT</name>
<dbReference type="EMBL" id="QSCO01000011">
    <property type="protein sequence ID" value="RGY06729.1"/>
    <property type="molecule type" value="Genomic_DNA"/>
</dbReference>
<protein>
    <submittedName>
        <fullName evidence="3">DUF3575 domain-containing protein</fullName>
    </submittedName>
</protein>
<evidence type="ECO:0000313" key="4">
    <source>
        <dbReference type="Proteomes" id="UP000284434"/>
    </source>
</evidence>
<organism evidence="3 4">
    <name type="scientific">Odoribacter splanchnicus</name>
    <dbReference type="NCBI Taxonomy" id="28118"/>
    <lineage>
        <taxon>Bacteria</taxon>
        <taxon>Pseudomonadati</taxon>
        <taxon>Bacteroidota</taxon>
        <taxon>Bacteroidia</taxon>
        <taxon>Bacteroidales</taxon>
        <taxon>Odoribacteraceae</taxon>
        <taxon>Odoribacter</taxon>
    </lineage>
</organism>
<feature type="chain" id="PRO_5019469940" evidence="2">
    <location>
        <begin position="24"/>
        <end position="352"/>
    </location>
</feature>
<keyword evidence="2" id="KW-0732">Signal</keyword>
<comment type="caution">
    <text evidence="3">The sequence shown here is derived from an EMBL/GenBank/DDBJ whole genome shotgun (WGS) entry which is preliminary data.</text>
</comment>
<feature type="region of interest" description="Disordered" evidence="1">
    <location>
        <begin position="146"/>
        <end position="187"/>
    </location>
</feature>
<dbReference type="InterPro" id="IPR021958">
    <property type="entry name" value="DUF3575"/>
</dbReference>
<evidence type="ECO:0000256" key="2">
    <source>
        <dbReference type="SAM" id="SignalP"/>
    </source>
</evidence>
<gene>
    <name evidence="3" type="ORF">DXA53_09465</name>
</gene>
<dbReference type="AlphaFoldDB" id="A0A413IC75"/>
<evidence type="ECO:0000313" key="3">
    <source>
        <dbReference type="EMBL" id="RGY06729.1"/>
    </source>
</evidence>
<feature type="compositionally biased region" description="Basic and acidic residues" evidence="1">
    <location>
        <begin position="146"/>
        <end position="164"/>
    </location>
</feature>
<reference evidence="3 4" key="1">
    <citation type="submission" date="2018-08" db="EMBL/GenBank/DDBJ databases">
        <title>A genome reference for cultivated species of the human gut microbiota.</title>
        <authorList>
            <person name="Zou Y."/>
            <person name="Xue W."/>
            <person name="Luo G."/>
        </authorList>
    </citation>
    <scope>NUCLEOTIDE SEQUENCE [LARGE SCALE GENOMIC DNA]</scope>
    <source>
        <strain evidence="3 4">OF03-11</strain>
    </source>
</reference>
<proteinExistence type="predicted"/>
<dbReference type="Proteomes" id="UP000284434">
    <property type="component" value="Unassembled WGS sequence"/>
</dbReference>
<sequence length="352" mass="39802">MSKRILFFILFSWLASAAFPAFAQQKTDTVYTFRFVPRKDMFYVPWNDNGKELARLLECIESNKPDIVEGRLPLYVDGYCNSGKSERASLAIAGTRSNRVKSELITRKGLRENNFITRNHASKGDFVTVRIILPKEKVPVIAEDTHPGYEEEKEQSHRENDKATETIQDTEGAKVSTGQENQPESVLSASSTTLGLSLRANLLRWATFTPDLGIEWHINPSWGISVNGSWTSWSWNEKDKRYALWEVAPEFRRYIGKEKRGYLGVMFKTGQFNYKLSATGKQGDLTGGGITGGYQLKLNNALSMDFSLGLGYIHADYDKYVVINGVRVRRGSETKNWWGPVSAGVTLVWNIF</sequence>